<evidence type="ECO:0000256" key="1">
    <source>
        <dbReference type="SAM" id="MobiDB-lite"/>
    </source>
</evidence>
<sequence>MSGIGIESGMESRIENGAWITIEGGTGTEIENGTRGENECGIKSVTGTGIENDTVEIESGIKIGIKYVTGTGMGCSAHCYQNLKPDRDQKSDRNLLRSNPESESTARLR</sequence>
<name>A0A4C1T8M7_EUMVA</name>
<gene>
    <name evidence="2" type="ORF">EVAR_92444_1</name>
</gene>
<evidence type="ECO:0000313" key="2">
    <source>
        <dbReference type="EMBL" id="GBP09900.1"/>
    </source>
</evidence>
<feature type="compositionally biased region" description="Basic and acidic residues" evidence="1">
    <location>
        <begin position="86"/>
        <end position="95"/>
    </location>
</feature>
<evidence type="ECO:0000313" key="3">
    <source>
        <dbReference type="Proteomes" id="UP000299102"/>
    </source>
</evidence>
<protein>
    <submittedName>
        <fullName evidence="2">Uncharacterized protein</fullName>
    </submittedName>
</protein>
<accession>A0A4C1T8M7</accession>
<feature type="region of interest" description="Disordered" evidence="1">
    <location>
        <begin position="86"/>
        <end position="109"/>
    </location>
</feature>
<dbReference type="AlphaFoldDB" id="A0A4C1T8M7"/>
<keyword evidence="3" id="KW-1185">Reference proteome</keyword>
<dbReference type="EMBL" id="BGZK01000038">
    <property type="protein sequence ID" value="GBP09900.1"/>
    <property type="molecule type" value="Genomic_DNA"/>
</dbReference>
<proteinExistence type="predicted"/>
<dbReference type="Proteomes" id="UP000299102">
    <property type="component" value="Unassembled WGS sequence"/>
</dbReference>
<comment type="caution">
    <text evidence="2">The sequence shown here is derived from an EMBL/GenBank/DDBJ whole genome shotgun (WGS) entry which is preliminary data.</text>
</comment>
<reference evidence="2 3" key="1">
    <citation type="journal article" date="2019" name="Commun. Biol.">
        <title>The bagworm genome reveals a unique fibroin gene that provides high tensile strength.</title>
        <authorList>
            <person name="Kono N."/>
            <person name="Nakamura H."/>
            <person name="Ohtoshi R."/>
            <person name="Tomita M."/>
            <person name="Numata K."/>
            <person name="Arakawa K."/>
        </authorList>
    </citation>
    <scope>NUCLEOTIDE SEQUENCE [LARGE SCALE GENOMIC DNA]</scope>
</reference>
<organism evidence="2 3">
    <name type="scientific">Eumeta variegata</name>
    <name type="common">Bagworm moth</name>
    <name type="synonym">Eumeta japonica</name>
    <dbReference type="NCBI Taxonomy" id="151549"/>
    <lineage>
        <taxon>Eukaryota</taxon>
        <taxon>Metazoa</taxon>
        <taxon>Ecdysozoa</taxon>
        <taxon>Arthropoda</taxon>
        <taxon>Hexapoda</taxon>
        <taxon>Insecta</taxon>
        <taxon>Pterygota</taxon>
        <taxon>Neoptera</taxon>
        <taxon>Endopterygota</taxon>
        <taxon>Lepidoptera</taxon>
        <taxon>Glossata</taxon>
        <taxon>Ditrysia</taxon>
        <taxon>Tineoidea</taxon>
        <taxon>Psychidae</taxon>
        <taxon>Oiketicinae</taxon>
        <taxon>Eumeta</taxon>
    </lineage>
</organism>